<accession>A0A7J4JL16</accession>
<dbReference type="EMBL" id="DUGH01000020">
    <property type="protein sequence ID" value="HIH15946.1"/>
    <property type="molecule type" value="Genomic_DNA"/>
</dbReference>
<organism evidence="3 5">
    <name type="scientific">Candidatus Iainarchaeum sp</name>
    <dbReference type="NCBI Taxonomy" id="3101447"/>
    <lineage>
        <taxon>Archaea</taxon>
        <taxon>Candidatus Iainarchaeota</taxon>
        <taxon>Candidatus Iainarchaeia</taxon>
        <taxon>Candidatus Iainarchaeales</taxon>
        <taxon>Candidatus Iainarchaeaceae</taxon>
        <taxon>Candidatus Iainarchaeum</taxon>
    </lineage>
</organism>
<dbReference type="Gene3D" id="3.90.79.10">
    <property type="entry name" value="Nucleoside Triphosphate Pyrophosphohydrolase"/>
    <property type="match status" value="1"/>
</dbReference>
<dbReference type="GO" id="GO:0006167">
    <property type="term" value="P:AMP biosynthetic process"/>
    <property type="evidence" value="ECO:0007669"/>
    <property type="project" value="TreeGrafter"/>
</dbReference>
<reference evidence="4" key="3">
    <citation type="submission" date="2021-05" db="EMBL/GenBank/DDBJ databases">
        <title>Protein family content uncovers lineage relationships and bacterial pathway maintenance mechanisms in DPANN archaea.</title>
        <authorList>
            <person name="Castelle C.J."/>
            <person name="Meheust R."/>
            <person name="Jaffe A.L."/>
            <person name="Seitz K."/>
            <person name="Gong X."/>
            <person name="Baker B.J."/>
            <person name="Banfield J.F."/>
        </authorList>
    </citation>
    <scope>NUCLEOTIDE SEQUENCE</scope>
    <source>
        <strain evidence="4">RIFCSPLOWO2_01_FULL_58_19</strain>
    </source>
</reference>
<evidence type="ECO:0000313" key="4">
    <source>
        <dbReference type="EMBL" id="MBS3062802.1"/>
    </source>
</evidence>
<dbReference type="Proteomes" id="UP000564964">
    <property type="component" value="Unassembled WGS sequence"/>
</dbReference>
<sequence length="145" mass="16762">MELQTKQGVEAVLFKKIGESKYYLLLHRILNWKGWEFPKGGVDEGEQPEQAVVREIGEEAGLKVVKIVGRLSQKKEWKAKDTHYVYDVFFVEADSDEHVRLGRHEVIEHDDFKWLTASQALETLTYDNSKKAFKQALEELKAQGL</sequence>
<evidence type="ECO:0000259" key="2">
    <source>
        <dbReference type="PROSITE" id="PS51462"/>
    </source>
</evidence>
<evidence type="ECO:0000313" key="3">
    <source>
        <dbReference type="EMBL" id="HIH15946.1"/>
    </source>
</evidence>
<reference evidence="3" key="1">
    <citation type="journal article" date="2020" name="bioRxiv">
        <title>A rank-normalized archaeal taxonomy based on genome phylogeny resolves widespread incomplete and uneven classifications.</title>
        <authorList>
            <person name="Rinke C."/>
            <person name="Chuvochina M."/>
            <person name="Mussig A.J."/>
            <person name="Chaumeil P.-A."/>
            <person name="Waite D.W."/>
            <person name="Whitman W.B."/>
            <person name="Parks D.H."/>
            <person name="Hugenholtz P."/>
        </authorList>
    </citation>
    <scope>NUCLEOTIDE SEQUENCE</scope>
    <source>
        <strain evidence="3">UBA10219</strain>
    </source>
</reference>
<dbReference type="InterPro" id="IPR051325">
    <property type="entry name" value="Nudix_hydrolase_domain"/>
</dbReference>
<feature type="domain" description="Nudix hydrolase" evidence="2">
    <location>
        <begin position="4"/>
        <end position="138"/>
    </location>
</feature>
<dbReference type="PANTHER" id="PTHR21340">
    <property type="entry name" value="DIADENOSINE 5,5-P1,P4-TETRAPHOSPHATE PYROPHOSPHOHYDROLASE MUTT"/>
    <property type="match status" value="1"/>
</dbReference>
<evidence type="ECO:0000256" key="1">
    <source>
        <dbReference type="ARBA" id="ARBA00022801"/>
    </source>
</evidence>
<protein>
    <submittedName>
        <fullName evidence="3">NUDIX domain-containing protein</fullName>
    </submittedName>
</protein>
<keyword evidence="1" id="KW-0378">Hydrolase</keyword>
<dbReference type="PANTHER" id="PTHR21340:SF0">
    <property type="entry name" value="BIS(5'-NUCLEOSYL)-TETRAPHOSPHATASE [ASYMMETRICAL]"/>
    <property type="match status" value="1"/>
</dbReference>
<dbReference type="SUPFAM" id="SSF55811">
    <property type="entry name" value="Nudix"/>
    <property type="match status" value="1"/>
</dbReference>
<dbReference type="Proteomes" id="UP000678237">
    <property type="component" value="Unassembled WGS sequence"/>
</dbReference>
<dbReference type="InterPro" id="IPR015797">
    <property type="entry name" value="NUDIX_hydrolase-like_dom_sf"/>
</dbReference>
<name>A0A7J4JL16_9ARCH</name>
<dbReference type="PROSITE" id="PS51462">
    <property type="entry name" value="NUDIX"/>
    <property type="match status" value="1"/>
</dbReference>
<dbReference type="InterPro" id="IPR020084">
    <property type="entry name" value="NUDIX_hydrolase_CS"/>
</dbReference>
<reference evidence="4" key="2">
    <citation type="submission" date="2021-03" db="EMBL/GenBank/DDBJ databases">
        <authorList>
            <person name="Jaffe A."/>
        </authorList>
    </citation>
    <scope>NUCLEOTIDE SEQUENCE</scope>
    <source>
        <strain evidence="4">RIFCSPLOWO2_01_FULL_58_19</strain>
    </source>
</reference>
<dbReference type="InterPro" id="IPR000086">
    <property type="entry name" value="NUDIX_hydrolase_dom"/>
</dbReference>
<evidence type="ECO:0000313" key="5">
    <source>
        <dbReference type="Proteomes" id="UP000564964"/>
    </source>
</evidence>
<comment type="caution">
    <text evidence="3">The sequence shown here is derived from an EMBL/GenBank/DDBJ whole genome shotgun (WGS) entry which is preliminary data.</text>
</comment>
<dbReference type="EMBL" id="JAGVWE010000003">
    <property type="protein sequence ID" value="MBS3062802.1"/>
    <property type="molecule type" value="Genomic_DNA"/>
</dbReference>
<dbReference type="AlphaFoldDB" id="A0A7J4JL16"/>
<dbReference type="GO" id="GO:0006754">
    <property type="term" value="P:ATP biosynthetic process"/>
    <property type="evidence" value="ECO:0007669"/>
    <property type="project" value="TreeGrafter"/>
</dbReference>
<dbReference type="PROSITE" id="PS00893">
    <property type="entry name" value="NUDIX_BOX"/>
    <property type="match status" value="1"/>
</dbReference>
<gene>
    <name evidence="3" type="ORF">HA252_00905</name>
    <name evidence="4" type="ORF">J4203_02930</name>
</gene>
<dbReference type="GO" id="GO:0004081">
    <property type="term" value="F:bis(5'-nucleosyl)-tetraphosphatase (asymmetrical) activity"/>
    <property type="evidence" value="ECO:0007669"/>
    <property type="project" value="TreeGrafter"/>
</dbReference>
<dbReference type="InterPro" id="IPR020476">
    <property type="entry name" value="Nudix_hydrolase"/>
</dbReference>
<proteinExistence type="predicted"/>
<dbReference type="PRINTS" id="PR00502">
    <property type="entry name" value="NUDIXFAMILY"/>
</dbReference>
<dbReference type="Pfam" id="PF00293">
    <property type="entry name" value="NUDIX"/>
    <property type="match status" value="1"/>
</dbReference>